<gene>
    <name evidence="2" type="ORF">SAMN05443636_0135</name>
</gene>
<dbReference type="STRING" id="43928.SAMN05443636_0135"/>
<evidence type="ECO:0000313" key="2">
    <source>
        <dbReference type="EMBL" id="SHG40651.1"/>
    </source>
</evidence>
<evidence type="ECO:0000313" key="3">
    <source>
        <dbReference type="Proteomes" id="UP000184357"/>
    </source>
</evidence>
<organism evidence="2 3">
    <name type="scientific">Halobaculum gomorrense</name>
    <dbReference type="NCBI Taxonomy" id="43928"/>
    <lineage>
        <taxon>Archaea</taxon>
        <taxon>Methanobacteriati</taxon>
        <taxon>Methanobacteriota</taxon>
        <taxon>Stenosarchaea group</taxon>
        <taxon>Halobacteria</taxon>
        <taxon>Halobacteriales</taxon>
        <taxon>Haloferacaceae</taxon>
        <taxon>Halobaculum</taxon>
    </lineage>
</organism>
<protein>
    <submittedName>
        <fullName evidence="2">Uncharacterized protein</fullName>
    </submittedName>
</protein>
<dbReference type="AlphaFoldDB" id="A0A1M5JJE7"/>
<sequence>MRDRTADTRPERADRAQLSLPVVEAAVGVAFLLAVAASFGLALPAPSIGEAQLDAYADDAVTVLAEEPPRHGGDTRLAEVSRSPAAFDRERAALRDRVRRILGDNLLYRIETPHGAVGFDRPTGVATGRASVATAGGKVVLWVWYV</sequence>
<reference evidence="2 3" key="1">
    <citation type="submission" date="2016-11" db="EMBL/GenBank/DDBJ databases">
        <authorList>
            <person name="Jaros S."/>
            <person name="Januszkiewicz K."/>
            <person name="Wedrychowicz H."/>
        </authorList>
    </citation>
    <scope>NUCLEOTIDE SEQUENCE [LARGE SCALE GENOMIC DNA]</scope>
    <source>
        <strain evidence="2 3">DSM 9297</strain>
    </source>
</reference>
<keyword evidence="1" id="KW-1133">Transmembrane helix</keyword>
<dbReference type="Proteomes" id="UP000184357">
    <property type="component" value="Unassembled WGS sequence"/>
</dbReference>
<dbReference type="OrthoDB" id="247846at2157"/>
<dbReference type="RefSeq" id="WP_073306478.1">
    <property type="nucleotide sequence ID" value="NZ_FQWV01000001.1"/>
</dbReference>
<dbReference type="InterPro" id="IPR055686">
    <property type="entry name" value="DUF7262"/>
</dbReference>
<keyword evidence="1" id="KW-0472">Membrane</keyword>
<name>A0A1M5JJE7_9EURY</name>
<evidence type="ECO:0000256" key="1">
    <source>
        <dbReference type="SAM" id="Phobius"/>
    </source>
</evidence>
<accession>A0A1M5JJE7</accession>
<dbReference type="Pfam" id="PF23923">
    <property type="entry name" value="DUF7262"/>
    <property type="match status" value="1"/>
</dbReference>
<keyword evidence="3" id="KW-1185">Reference proteome</keyword>
<proteinExistence type="predicted"/>
<keyword evidence="1" id="KW-0812">Transmembrane</keyword>
<dbReference type="EMBL" id="FQWV01000001">
    <property type="protein sequence ID" value="SHG40651.1"/>
    <property type="molecule type" value="Genomic_DNA"/>
</dbReference>
<feature type="transmembrane region" description="Helical" evidence="1">
    <location>
        <begin position="21"/>
        <end position="43"/>
    </location>
</feature>